<reference evidence="1" key="1">
    <citation type="submission" date="2021-02" db="EMBL/GenBank/DDBJ databases">
        <title>Natronogracilivirga saccharolytica gen. nov. sp. nov. a new anaerobic, haloalkiliphilic carbohydrate-fermenting bacterium from soda lake and proposing of Cyclonatronumiaceae fam. nov. in the phylum Balneolaeota.</title>
        <authorList>
            <person name="Zhilina T.N."/>
            <person name="Sorokin D.Y."/>
            <person name="Zavarzina D.G."/>
            <person name="Toshchakov S.V."/>
            <person name="Kublanov I.V."/>
        </authorList>
    </citation>
    <scope>NUCLEOTIDE SEQUENCE</scope>
    <source>
        <strain evidence="1">Z-1702</strain>
    </source>
</reference>
<gene>
    <name evidence="1" type="ORF">NATSA_09030</name>
</gene>
<dbReference type="Proteomes" id="UP000673975">
    <property type="component" value="Unassembled WGS sequence"/>
</dbReference>
<sequence length="118" mass="13586">MLYQDKFFYLCHIPLSAEGPDDVEIIDKAGDSHAFSDLFKKYEELRSHAFNEDGLYSVIRADKIYVLLRTTTPDQAKTEAFEEARPGLVTNLEHRVMQDKDKNAVQILRDVHDVDISI</sequence>
<evidence type="ECO:0000313" key="2">
    <source>
        <dbReference type="Proteomes" id="UP000673975"/>
    </source>
</evidence>
<proteinExistence type="predicted"/>
<dbReference type="RefSeq" id="WP_210511858.1">
    <property type="nucleotide sequence ID" value="NZ_JAFIDN010000006.1"/>
</dbReference>
<name>A0A8J7RJA7_9BACT</name>
<keyword evidence="2" id="KW-1185">Reference proteome</keyword>
<dbReference type="EMBL" id="JAFIDN010000006">
    <property type="protein sequence ID" value="MBP3192805.1"/>
    <property type="molecule type" value="Genomic_DNA"/>
</dbReference>
<organism evidence="1 2">
    <name type="scientific">Natronogracilivirga saccharolytica</name>
    <dbReference type="NCBI Taxonomy" id="2812953"/>
    <lineage>
        <taxon>Bacteria</taxon>
        <taxon>Pseudomonadati</taxon>
        <taxon>Balneolota</taxon>
        <taxon>Balneolia</taxon>
        <taxon>Balneolales</taxon>
        <taxon>Cyclonatronaceae</taxon>
        <taxon>Natronogracilivirga</taxon>
    </lineage>
</organism>
<evidence type="ECO:0000313" key="1">
    <source>
        <dbReference type="EMBL" id="MBP3192805.1"/>
    </source>
</evidence>
<comment type="caution">
    <text evidence="1">The sequence shown here is derived from an EMBL/GenBank/DDBJ whole genome shotgun (WGS) entry which is preliminary data.</text>
</comment>
<dbReference type="AlphaFoldDB" id="A0A8J7RJA7"/>
<protein>
    <submittedName>
        <fullName evidence="1">Uncharacterized protein</fullName>
    </submittedName>
</protein>
<accession>A0A8J7RJA7</accession>